<organism evidence="8 9">
    <name type="scientific">Kitasatospora setae (strain ATCC 33774 / DSM 43861 / JCM 3304 / KCC A-0304 / NBRC 14216 / KM-6054)</name>
    <name type="common">Streptomyces setae</name>
    <dbReference type="NCBI Taxonomy" id="452652"/>
    <lineage>
        <taxon>Bacteria</taxon>
        <taxon>Bacillati</taxon>
        <taxon>Actinomycetota</taxon>
        <taxon>Actinomycetes</taxon>
        <taxon>Kitasatosporales</taxon>
        <taxon>Streptomycetaceae</taxon>
        <taxon>Kitasatospora</taxon>
    </lineage>
</organism>
<dbReference type="STRING" id="452652.KSE_49680"/>
<evidence type="ECO:0000313" key="8">
    <source>
        <dbReference type="EMBL" id="BAJ30746.1"/>
    </source>
</evidence>
<dbReference type="EMBL" id="AP010968">
    <property type="protein sequence ID" value="BAJ30746.1"/>
    <property type="molecule type" value="Genomic_DNA"/>
</dbReference>
<sequence length="180" mass="20332">MPSPTQRVLAAVPERYRPFLVKHRTLVKFLVVGGTCFLLTMVINFALKTTVLESKPVVALTIATVITTVISYVLNRKWSFRAVGRKREAAGFFLVSALAVGVNDLPLVASRYVFDFRTPDVSHFSQELADFFSGMIVGTLLAMAFRFWAMNRFVFTELAERVREDDQEPGREPGRDPERV</sequence>
<feature type="domain" description="GtrA/DPMS transmembrane" evidence="7">
    <location>
        <begin position="28"/>
        <end position="155"/>
    </location>
</feature>
<dbReference type="InterPro" id="IPR051401">
    <property type="entry name" value="GtrA_CellWall_Glycosyl"/>
</dbReference>
<dbReference type="PATRIC" id="fig|452652.3.peg.4963"/>
<evidence type="ECO:0000256" key="1">
    <source>
        <dbReference type="ARBA" id="ARBA00004141"/>
    </source>
</evidence>
<dbReference type="RefSeq" id="WP_014138045.1">
    <property type="nucleotide sequence ID" value="NC_016109.1"/>
</dbReference>
<evidence type="ECO:0000256" key="2">
    <source>
        <dbReference type="ARBA" id="ARBA00009399"/>
    </source>
</evidence>
<proteinExistence type="inferred from homology"/>
<evidence type="ECO:0000256" key="3">
    <source>
        <dbReference type="ARBA" id="ARBA00022692"/>
    </source>
</evidence>
<dbReference type="PANTHER" id="PTHR38459:SF1">
    <property type="entry name" value="PROPHAGE BACTOPRENOL-LINKED GLUCOSE TRANSLOCASE HOMOLOG"/>
    <property type="match status" value="1"/>
</dbReference>
<feature type="transmembrane region" description="Helical" evidence="6">
    <location>
        <begin position="57"/>
        <end position="75"/>
    </location>
</feature>
<feature type="transmembrane region" description="Helical" evidence="6">
    <location>
        <begin position="128"/>
        <end position="149"/>
    </location>
</feature>
<dbReference type="eggNOG" id="COG2246">
    <property type="taxonomic scope" value="Bacteria"/>
</dbReference>
<evidence type="ECO:0000256" key="6">
    <source>
        <dbReference type="SAM" id="Phobius"/>
    </source>
</evidence>
<dbReference type="GO" id="GO:0005886">
    <property type="term" value="C:plasma membrane"/>
    <property type="evidence" value="ECO:0007669"/>
    <property type="project" value="TreeGrafter"/>
</dbReference>
<evidence type="ECO:0000256" key="5">
    <source>
        <dbReference type="ARBA" id="ARBA00023136"/>
    </source>
</evidence>
<dbReference type="HOGENOM" id="CLU_083873_0_0_11"/>
<keyword evidence="9" id="KW-1185">Reference proteome</keyword>
<evidence type="ECO:0000259" key="7">
    <source>
        <dbReference type="Pfam" id="PF04138"/>
    </source>
</evidence>
<evidence type="ECO:0000256" key="4">
    <source>
        <dbReference type="ARBA" id="ARBA00022989"/>
    </source>
</evidence>
<dbReference type="GO" id="GO:0000271">
    <property type="term" value="P:polysaccharide biosynthetic process"/>
    <property type="evidence" value="ECO:0007669"/>
    <property type="project" value="InterPro"/>
</dbReference>
<comment type="similarity">
    <text evidence="2">Belongs to the GtrA family.</text>
</comment>
<feature type="transmembrane region" description="Helical" evidence="6">
    <location>
        <begin position="25"/>
        <end position="45"/>
    </location>
</feature>
<keyword evidence="3 6" id="KW-0812">Transmembrane</keyword>
<dbReference type="Proteomes" id="UP000007076">
    <property type="component" value="Chromosome"/>
</dbReference>
<accession>E4NGW6</accession>
<feature type="transmembrane region" description="Helical" evidence="6">
    <location>
        <begin position="87"/>
        <end position="108"/>
    </location>
</feature>
<dbReference type="AlphaFoldDB" id="E4NGW6"/>
<keyword evidence="4 6" id="KW-1133">Transmembrane helix</keyword>
<dbReference type="InterPro" id="IPR007267">
    <property type="entry name" value="GtrA_DPMS_TM"/>
</dbReference>
<dbReference type="Pfam" id="PF04138">
    <property type="entry name" value="GtrA_DPMS_TM"/>
    <property type="match status" value="1"/>
</dbReference>
<gene>
    <name evidence="8" type="ordered locus">KSE_49680</name>
</gene>
<dbReference type="PANTHER" id="PTHR38459">
    <property type="entry name" value="PROPHAGE BACTOPRENOL-LINKED GLUCOSE TRANSLOCASE HOMOLOG"/>
    <property type="match status" value="1"/>
</dbReference>
<keyword evidence="5 6" id="KW-0472">Membrane</keyword>
<protein>
    <recommendedName>
        <fullName evidence="7">GtrA/DPMS transmembrane domain-containing protein</fullName>
    </recommendedName>
</protein>
<comment type="subcellular location">
    <subcellularLocation>
        <location evidence="1">Membrane</location>
        <topology evidence="1">Multi-pass membrane protein</topology>
    </subcellularLocation>
</comment>
<evidence type="ECO:0000313" key="9">
    <source>
        <dbReference type="Proteomes" id="UP000007076"/>
    </source>
</evidence>
<dbReference type="KEGG" id="ksk:KSE_49680"/>
<reference evidence="8 9" key="1">
    <citation type="journal article" date="2010" name="DNA Res.">
        <title>Genome sequence of Kitasatospora setae NBRC 14216T: an evolutionary snapshot of the family Streptomycetaceae.</title>
        <authorList>
            <person name="Ichikawa N."/>
            <person name="Oguchi A."/>
            <person name="Ikeda H."/>
            <person name="Ishikawa J."/>
            <person name="Kitani S."/>
            <person name="Watanabe Y."/>
            <person name="Nakamura S."/>
            <person name="Katano Y."/>
            <person name="Kishi E."/>
            <person name="Sasagawa M."/>
            <person name="Ankai A."/>
            <person name="Fukui S."/>
            <person name="Hashimoto Y."/>
            <person name="Kamata S."/>
            <person name="Otoguro M."/>
            <person name="Tanikawa S."/>
            <person name="Nihira T."/>
            <person name="Horinouchi S."/>
            <person name="Ohnishi Y."/>
            <person name="Hayakawa M."/>
            <person name="Kuzuyama T."/>
            <person name="Arisawa A."/>
            <person name="Nomoto F."/>
            <person name="Miura H."/>
            <person name="Takahashi Y."/>
            <person name="Fujita N."/>
        </authorList>
    </citation>
    <scope>NUCLEOTIDE SEQUENCE [LARGE SCALE GENOMIC DNA]</scope>
    <source>
        <strain evidence="9">ATCC 33774 / DSM 43861 / JCM 3304 / KCC A-0304 / NBRC 14216 / KM-6054</strain>
    </source>
</reference>
<name>E4NGW6_KITSK</name>